<dbReference type="InterPro" id="IPR042094">
    <property type="entry name" value="T2SS_GspF_sf"/>
</dbReference>
<feature type="non-terminal residue" evidence="9">
    <location>
        <position position="1"/>
    </location>
</feature>
<dbReference type="GO" id="GO:0005886">
    <property type="term" value="C:plasma membrane"/>
    <property type="evidence" value="ECO:0007669"/>
    <property type="project" value="UniProtKB-SubCell"/>
</dbReference>
<feature type="transmembrane region" description="Helical" evidence="7">
    <location>
        <begin position="61"/>
        <end position="83"/>
    </location>
</feature>
<comment type="subcellular location">
    <subcellularLocation>
        <location evidence="1">Cell membrane</location>
        <topology evidence="1">Multi-pass membrane protein</topology>
    </subcellularLocation>
</comment>
<reference evidence="9" key="1">
    <citation type="submission" date="2018-06" db="EMBL/GenBank/DDBJ databases">
        <authorList>
            <person name="Zhirakovskaya E."/>
        </authorList>
    </citation>
    <scope>NUCLEOTIDE SEQUENCE</scope>
</reference>
<protein>
    <recommendedName>
        <fullName evidence="8">Type II secretion system protein GspF domain-containing protein</fullName>
    </recommendedName>
</protein>
<evidence type="ECO:0000256" key="5">
    <source>
        <dbReference type="ARBA" id="ARBA00022989"/>
    </source>
</evidence>
<dbReference type="Gene3D" id="1.20.81.30">
    <property type="entry name" value="Type II secretion system (T2SS), domain F"/>
    <property type="match status" value="1"/>
</dbReference>
<dbReference type="InterPro" id="IPR003004">
    <property type="entry name" value="GspF/PilC"/>
</dbReference>
<evidence type="ECO:0000256" key="6">
    <source>
        <dbReference type="ARBA" id="ARBA00023136"/>
    </source>
</evidence>
<comment type="similarity">
    <text evidence="2">Belongs to the GSP F family.</text>
</comment>
<accession>A0A3B1DBT9</accession>
<organism evidence="9">
    <name type="scientific">hydrothermal vent metagenome</name>
    <dbReference type="NCBI Taxonomy" id="652676"/>
    <lineage>
        <taxon>unclassified sequences</taxon>
        <taxon>metagenomes</taxon>
        <taxon>ecological metagenomes</taxon>
    </lineage>
</organism>
<evidence type="ECO:0000256" key="1">
    <source>
        <dbReference type="ARBA" id="ARBA00004651"/>
    </source>
</evidence>
<dbReference type="EMBL" id="UOGL01000365">
    <property type="protein sequence ID" value="VAX39749.1"/>
    <property type="molecule type" value="Genomic_DNA"/>
</dbReference>
<evidence type="ECO:0000256" key="2">
    <source>
        <dbReference type="ARBA" id="ARBA00005745"/>
    </source>
</evidence>
<evidence type="ECO:0000259" key="8">
    <source>
        <dbReference type="Pfam" id="PF00482"/>
    </source>
</evidence>
<keyword evidence="3" id="KW-1003">Cell membrane</keyword>
<dbReference type="PANTHER" id="PTHR30012">
    <property type="entry name" value="GENERAL SECRETION PATHWAY PROTEIN"/>
    <property type="match status" value="1"/>
</dbReference>
<dbReference type="PANTHER" id="PTHR30012:SF0">
    <property type="entry name" value="TYPE II SECRETION SYSTEM PROTEIN F-RELATED"/>
    <property type="match status" value="1"/>
</dbReference>
<gene>
    <name evidence="9" type="ORF">MNBD_PLANCTO02-742</name>
</gene>
<dbReference type="Pfam" id="PF00482">
    <property type="entry name" value="T2SSF"/>
    <property type="match status" value="1"/>
</dbReference>
<sequence length="90" mass="10060">KEGVSFVKTLQNSELFPDDFIETVAVAEASGTVPEQLHRLSPQFEEEARRRLSALTAAFSFFIWASVATLIIIVIISAVLAYVKLLNRFM</sequence>
<evidence type="ECO:0000313" key="9">
    <source>
        <dbReference type="EMBL" id="VAX39749.1"/>
    </source>
</evidence>
<keyword evidence="4 7" id="KW-0812">Transmembrane</keyword>
<name>A0A3B1DBT9_9ZZZZ</name>
<proteinExistence type="inferred from homology"/>
<dbReference type="AlphaFoldDB" id="A0A3B1DBT9"/>
<keyword evidence="5 7" id="KW-1133">Transmembrane helix</keyword>
<evidence type="ECO:0000256" key="3">
    <source>
        <dbReference type="ARBA" id="ARBA00022475"/>
    </source>
</evidence>
<keyword evidence="6 7" id="KW-0472">Membrane</keyword>
<feature type="domain" description="Type II secretion system protein GspF" evidence="8">
    <location>
        <begin position="2"/>
        <end position="80"/>
    </location>
</feature>
<evidence type="ECO:0000256" key="7">
    <source>
        <dbReference type="SAM" id="Phobius"/>
    </source>
</evidence>
<evidence type="ECO:0000256" key="4">
    <source>
        <dbReference type="ARBA" id="ARBA00022692"/>
    </source>
</evidence>
<dbReference type="InterPro" id="IPR018076">
    <property type="entry name" value="T2SS_GspF_dom"/>
</dbReference>